<evidence type="ECO:0000256" key="1">
    <source>
        <dbReference type="SAM" id="MobiDB-lite"/>
    </source>
</evidence>
<accession>A0AA39WM19</accession>
<dbReference type="EMBL" id="JAULSR010000005">
    <property type="protein sequence ID" value="KAK0617894.1"/>
    <property type="molecule type" value="Genomic_DNA"/>
</dbReference>
<feature type="compositionally biased region" description="Basic and acidic residues" evidence="1">
    <location>
        <begin position="246"/>
        <end position="258"/>
    </location>
</feature>
<comment type="caution">
    <text evidence="2">The sequence shown here is derived from an EMBL/GenBank/DDBJ whole genome shotgun (WGS) entry which is preliminary data.</text>
</comment>
<name>A0AA39WM19_9PEZI</name>
<feature type="compositionally biased region" description="Acidic residues" evidence="1">
    <location>
        <begin position="280"/>
        <end position="293"/>
    </location>
</feature>
<dbReference type="PANTHER" id="PTHR47543">
    <property type="entry name" value="OS08G0169600 PROTEIN"/>
    <property type="match status" value="1"/>
</dbReference>
<organism evidence="2 3">
    <name type="scientific">Bombardia bombarda</name>
    <dbReference type="NCBI Taxonomy" id="252184"/>
    <lineage>
        <taxon>Eukaryota</taxon>
        <taxon>Fungi</taxon>
        <taxon>Dikarya</taxon>
        <taxon>Ascomycota</taxon>
        <taxon>Pezizomycotina</taxon>
        <taxon>Sordariomycetes</taxon>
        <taxon>Sordariomycetidae</taxon>
        <taxon>Sordariales</taxon>
        <taxon>Lasiosphaeriaceae</taxon>
        <taxon>Bombardia</taxon>
    </lineage>
</organism>
<feature type="compositionally biased region" description="Polar residues" evidence="1">
    <location>
        <begin position="265"/>
        <end position="277"/>
    </location>
</feature>
<dbReference type="Pfam" id="PF06881">
    <property type="entry name" value="Elongin_A"/>
    <property type="match status" value="1"/>
</dbReference>
<evidence type="ECO:0000313" key="3">
    <source>
        <dbReference type="Proteomes" id="UP001174934"/>
    </source>
</evidence>
<dbReference type="Proteomes" id="UP001174934">
    <property type="component" value="Unassembled WGS sequence"/>
</dbReference>
<dbReference type="GO" id="GO:0006368">
    <property type="term" value="P:transcription elongation by RNA polymerase II"/>
    <property type="evidence" value="ECO:0007669"/>
    <property type="project" value="InterPro"/>
</dbReference>
<evidence type="ECO:0008006" key="4">
    <source>
        <dbReference type="Google" id="ProtNLM"/>
    </source>
</evidence>
<dbReference type="PANTHER" id="PTHR47543:SF2">
    <property type="entry name" value="RNA POLYMERASE II TRANSCRIPTION FACTOR SIII SUBUNIT A"/>
    <property type="match status" value="1"/>
</dbReference>
<evidence type="ECO:0000313" key="2">
    <source>
        <dbReference type="EMBL" id="KAK0617894.1"/>
    </source>
</evidence>
<gene>
    <name evidence="2" type="ORF">B0T17DRAFT_536147</name>
</gene>
<dbReference type="GO" id="GO:0070449">
    <property type="term" value="C:elongin complex"/>
    <property type="evidence" value="ECO:0007669"/>
    <property type="project" value="InterPro"/>
</dbReference>
<keyword evidence="3" id="KW-1185">Reference proteome</keyword>
<dbReference type="Gene3D" id="6.10.250.3180">
    <property type="match status" value="1"/>
</dbReference>
<feature type="compositionally biased region" description="Low complexity" evidence="1">
    <location>
        <begin position="372"/>
        <end position="387"/>
    </location>
</feature>
<proteinExistence type="predicted"/>
<dbReference type="AlphaFoldDB" id="A0AA39WM19"/>
<feature type="region of interest" description="Disordered" evidence="1">
    <location>
        <begin position="227"/>
        <end position="410"/>
    </location>
</feature>
<dbReference type="InterPro" id="IPR010684">
    <property type="entry name" value="RNA_pol_II_trans_fac_SIII_A"/>
</dbReference>
<reference evidence="2" key="1">
    <citation type="submission" date="2023-06" db="EMBL/GenBank/DDBJ databases">
        <title>Genome-scale phylogeny and comparative genomics of the fungal order Sordariales.</title>
        <authorList>
            <consortium name="Lawrence Berkeley National Laboratory"/>
            <person name="Hensen N."/>
            <person name="Bonometti L."/>
            <person name="Westerberg I."/>
            <person name="Brannstrom I.O."/>
            <person name="Guillou S."/>
            <person name="Cros-Aarteil S."/>
            <person name="Calhoun S."/>
            <person name="Haridas S."/>
            <person name="Kuo A."/>
            <person name="Mondo S."/>
            <person name="Pangilinan J."/>
            <person name="Riley R."/>
            <person name="LaButti K."/>
            <person name="Andreopoulos B."/>
            <person name="Lipzen A."/>
            <person name="Chen C."/>
            <person name="Yanf M."/>
            <person name="Daum C."/>
            <person name="Ng V."/>
            <person name="Clum A."/>
            <person name="Steindorff A."/>
            <person name="Ohm R."/>
            <person name="Martin F."/>
            <person name="Silar P."/>
            <person name="Natvig D."/>
            <person name="Lalanne C."/>
            <person name="Gautier V."/>
            <person name="Ament-velasquez S.L."/>
            <person name="Kruys A."/>
            <person name="Hutchinson M.I."/>
            <person name="Powell A.J."/>
            <person name="Barry K."/>
            <person name="Miller A.N."/>
            <person name="Grigoriev I.V."/>
            <person name="Debuchy R."/>
            <person name="Gladieux P."/>
            <person name="Thoren M.H."/>
            <person name="Johannesson H."/>
        </authorList>
    </citation>
    <scope>NUCLEOTIDE SEQUENCE</scope>
    <source>
        <strain evidence="2">SMH3391-2</strain>
    </source>
</reference>
<protein>
    <recommendedName>
        <fullName evidence="4">Elongin-A</fullName>
    </recommendedName>
</protein>
<sequence>MAPRSLVEMCIRTAIENVHMITSVENMPPKAIQEILRAVKSAKQLHQIEINHSDDSIYDESVEHWKRIIKRDFKILSAKHQWVPSNPKSWHKVWEKYKKLETESNARATEALKAAFATQKEQRESRMATIISVSDTKKLPRLPKEGRTYNAPREAYQGMRSSNGTVKHVVRPKQTFLQKAMREARDDAKRIKLSTPTGKLPVRPGQIVRAPESMLNDRRINNQFDPAATLIKAPRPKPASSGAELSSERERKEKEARLLKIKGLSGSTKTAAPSGNAVSFDDDDDDDDEDDDDNDHRRGNGSSRNELDNLFDDDQPFHYDSYGSTSPPLKPRRGGILSAAHGTTKIVRVSVDSVSPPALGPTDPEPRPRNDSPPGDSAASGGAASPPTQIIIKRKRPANAFMLPNKRPRR</sequence>